<protein>
    <submittedName>
        <fullName evidence="2">Uncharacterized protein</fullName>
    </submittedName>
</protein>
<sequence>MKKTLKPEIDVKNRRIESFFLNRRPDNESGGFGCHYLHLHKGVCQSDEYLDGCRMYKPLASGSECWKEENETGSGPEVWTGELFRLDSRCFFSNMIIEVGADAYRPVHIYLGMFYPANRSWVFGYRGEVFCPDKRLCYYPDIIPSMFLQKPRPSILLSTAAPFSVQPRTERPVTGLRFNSDAPVSVRSVTTVVGVTAVFVFLGSLMLIYRKCCRPRFRVHTLIRSPYTLHV</sequence>
<dbReference type="EMBL" id="VCAZ01000053">
    <property type="protein sequence ID" value="TSN12235.1"/>
    <property type="molecule type" value="Genomic_DNA"/>
</dbReference>
<evidence type="ECO:0000313" key="2">
    <source>
        <dbReference type="EMBL" id="TSN12235.1"/>
    </source>
</evidence>
<keyword evidence="1" id="KW-0472">Membrane</keyword>
<proteinExistence type="predicted"/>
<gene>
    <name evidence="2" type="ORF">Baya_9356</name>
</gene>
<evidence type="ECO:0000256" key="1">
    <source>
        <dbReference type="SAM" id="Phobius"/>
    </source>
</evidence>
<reference evidence="2 3" key="1">
    <citation type="journal article" date="2019" name="Genome Biol. Evol.">
        <title>Whole-Genome Sequencing of the Giant Devil Catfish, Bagarius yarrelli.</title>
        <authorList>
            <person name="Jiang W."/>
            <person name="Lv Y."/>
            <person name="Cheng L."/>
            <person name="Yang K."/>
            <person name="Chao B."/>
            <person name="Wang X."/>
            <person name="Li Y."/>
            <person name="Pan X."/>
            <person name="You X."/>
            <person name="Zhang Y."/>
            <person name="Yang J."/>
            <person name="Li J."/>
            <person name="Zhang X."/>
            <person name="Liu S."/>
            <person name="Sun C."/>
            <person name="Yang J."/>
            <person name="Shi Q."/>
        </authorList>
    </citation>
    <scope>NUCLEOTIDE SEQUENCE [LARGE SCALE GENOMIC DNA]</scope>
    <source>
        <strain evidence="2">JWS20170419001</strain>
        <tissue evidence="2">Muscle</tissue>
    </source>
</reference>
<feature type="transmembrane region" description="Helical" evidence="1">
    <location>
        <begin position="189"/>
        <end position="209"/>
    </location>
</feature>
<comment type="caution">
    <text evidence="2">The sequence shown here is derived from an EMBL/GenBank/DDBJ whole genome shotgun (WGS) entry which is preliminary data.</text>
</comment>
<name>A0A556U673_BAGYA</name>
<keyword evidence="1" id="KW-0812">Transmembrane</keyword>
<dbReference type="Proteomes" id="UP000319801">
    <property type="component" value="Unassembled WGS sequence"/>
</dbReference>
<keyword evidence="1" id="KW-1133">Transmembrane helix</keyword>
<dbReference type="AlphaFoldDB" id="A0A556U673"/>
<accession>A0A556U673</accession>
<organism evidence="2 3">
    <name type="scientific">Bagarius yarrelli</name>
    <name type="common">Goonch</name>
    <name type="synonym">Bagrus yarrelli</name>
    <dbReference type="NCBI Taxonomy" id="175774"/>
    <lineage>
        <taxon>Eukaryota</taxon>
        <taxon>Metazoa</taxon>
        <taxon>Chordata</taxon>
        <taxon>Craniata</taxon>
        <taxon>Vertebrata</taxon>
        <taxon>Euteleostomi</taxon>
        <taxon>Actinopterygii</taxon>
        <taxon>Neopterygii</taxon>
        <taxon>Teleostei</taxon>
        <taxon>Ostariophysi</taxon>
        <taxon>Siluriformes</taxon>
        <taxon>Sisoridae</taxon>
        <taxon>Sisorinae</taxon>
        <taxon>Bagarius</taxon>
    </lineage>
</organism>
<dbReference type="SUPFAM" id="SSF55486">
    <property type="entry name" value="Metalloproteases ('zincins'), catalytic domain"/>
    <property type="match status" value="1"/>
</dbReference>
<dbReference type="OrthoDB" id="8958817at2759"/>
<evidence type="ECO:0000313" key="3">
    <source>
        <dbReference type="Proteomes" id="UP000319801"/>
    </source>
</evidence>
<keyword evidence="3" id="KW-1185">Reference proteome</keyword>